<evidence type="ECO:0000313" key="6">
    <source>
        <dbReference type="EMBL" id="TCS63442.1"/>
    </source>
</evidence>
<dbReference type="InterPro" id="IPR000847">
    <property type="entry name" value="LysR_HTH_N"/>
</dbReference>
<dbReference type="Proteomes" id="UP000295304">
    <property type="component" value="Unassembled WGS sequence"/>
</dbReference>
<dbReference type="PRINTS" id="PR00039">
    <property type="entry name" value="HTHLYSR"/>
</dbReference>
<dbReference type="InterPro" id="IPR036390">
    <property type="entry name" value="WH_DNA-bd_sf"/>
</dbReference>
<dbReference type="OrthoDB" id="9789529at2"/>
<keyword evidence="3" id="KW-0238">DNA-binding</keyword>
<evidence type="ECO:0000256" key="3">
    <source>
        <dbReference type="ARBA" id="ARBA00023125"/>
    </source>
</evidence>
<keyword evidence="4" id="KW-0804">Transcription</keyword>
<dbReference type="EMBL" id="SLZW01000003">
    <property type="protein sequence ID" value="TCS63442.1"/>
    <property type="molecule type" value="Genomic_DNA"/>
</dbReference>
<dbReference type="PANTHER" id="PTHR30579:SF7">
    <property type="entry name" value="HTH-TYPE TRANSCRIPTIONAL REGULATOR LRHA-RELATED"/>
    <property type="match status" value="1"/>
</dbReference>
<dbReference type="Gene3D" id="3.40.190.10">
    <property type="entry name" value="Periplasmic binding protein-like II"/>
    <property type="match status" value="2"/>
</dbReference>
<evidence type="ECO:0000256" key="4">
    <source>
        <dbReference type="ARBA" id="ARBA00023163"/>
    </source>
</evidence>
<dbReference type="SUPFAM" id="SSF46785">
    <property type="entry name" value="Winged helix' DNA-binding domain"/>
    <property type="match status" value="1"/>
</dbReference>
<dbReference type="PANTHER" id="PTHR30579">
    <property type="entry name" value="TRANSCRIPTIONAL REGULATOR"/>
    <property type="match status" value="1"/>
</dbReference>
<dbReference type="Pfam" id="PF03466">
    <property type="entry name" value="LysR_substrate"/>
    <property type="match status" value="1"/>
</dbReference>
<dbReference type="AlphaFoldDB" id="A0A4R3JCG0"/>
<evidence type="ECO:0000256" key="2">
    <source>
        <dbReference type="ARBA" id="ARBA00023015"/>
    </source>
</evidence>
<keyword evidence="2" id="KW-0805">Transcription regulation</keyword>
<dbReference type="PROSITE" id="PS50931">
    <property type="entry name" value="HTH_LYSR"/>
    <property type="match status" value="1"/>
</dbReference>
<dbReference type="SUPFAM" id="SSF53850">
    <property type="entry name" value="Periplasmic binding protein-like II"/>
    <property type="match status" value="1"/>
</dbReference>
<dbReference type="FunFam" id="1.10.10.10:FF:000001">
    <property type="entry name" value="LysR family transcriptional regulator"/>
    <property type="match status" value="1"/>
</dbReference>
<evidence type="ECO:0000313" key="7">
    <source>
        <dbReference type="Proteomes" id="UP000295304"/>
    </source>
</evidence>
<protein>
    <submittedName>
        <fullName evidence="6">LysR family transcriptional regulator</fullName>
    </submittedName>
</protein>
<evidence type="ECO:0000256" key="1">
    <source>
        <dbReference type="ARBA" id="ARBA00009437"/>
    </source>
</evidence>
<gene>
    <name evidence="6" type="ORF">EDD55_10363</name>
</gene>
<dbReference type="GO" id="GO:0003700">
    <property type="term" value="F:DNA-binding transcription factor activity"/>
    <property type="evidence" value="ECO:0007669"/>
    <property type="project" value="InterPro"/>
</dbReference>
<dbReference type="InterPro" id="IPR050176">
    <property type="entry name" value="LTTR"/>
</dbReference>
<dbReference type="GO" id="GO:0003677">
    <property type="term" value="F:DNA binding"/>
    <property type="evidence" value="ECO:0007669"/>
    <property type="project" value="UniProtKB-KW"/>
</dbReference>
<organism evidence="6 7">
    <name type="scientific">Varunaivibrio sulfuroxidans</name>
    <dbReference type="NCBI Taxonomy" id="1773489"/>
    <lineage>
        <taxon>Bacteria</taxon>
        <taxon>Pseudomonadati</taxon>
        <taxon>Pseudomonadota</taxon>
        <taxon>Alphaproteobacteria</taxon>
        <taxon>Rhodospirillales</taxon>
        <taxon>Magnetovibrionaceae</taxon>
        <taxon>Varunaivibrio</taxon>
    </lineage>
</organism>
<proteinExistence type="inferred from homology"/>
<reference evidence="6 7" key="1">
    <citation type="submission" date="2019-03" db="EMBL/GenBank/DDBJ databases">
        <title>Genomic Encyclopedia of Type Strains, Phase IV (KMG-IV): sequencing the most valuable type-strain genomes for metagenomic binning, comparative biology and taxonomic classification.</title>
        <authorList>
            <person name="Goeker M."/>
        </authorList>
    </citation>
    <scope>NUCLEOTIDE SEQUENCE [LARGE SCALE GENOMIC DNA]</scope>
    <source>
        <strain evidence="6 7">DSM 101688</strain>
    </source>
</reference>
<dbReference type="RefSeq" id="WP_132938420.1">
    <property type="nucleotide sequence ID" value="NZ_CP119676.1"/>
</dbReference>
<dbReference type="InterPro" id="IPR036388">
    <property type="entry name" value="WH-like_DNA-bd_sf"/>
</dbReference>
<dbReference type="Gene3D" id="1.10.10.10">
    <property type="entry name" value="Winged helix-like DNA-binding domain superfamily/Winged helix DNA-binding domain"/>
    <property type="match status" value="1"/>
</dbReference>
<sequence>MDIDVLKTFVAVAECGGFSKAEERVHRTQSTISQQIARLEKELGVVLFDRRNRTVRLSDPGERYLGYARRIVALDREARTVVGRDGEVTVVRLGVAEDFAAVGLPEVLGRFAAANPAIRLEVLSAPSEALRGYRDGGRIDLSIAHELDTPNDALGFGSEKLSWIGDRFSLNYRERPVPLVVYPQGCAYRNRAISTLEAAGIDWRIAYEIPHWSGIRSAVQSGLGVTVLKKDSIADIPDVRALDLADGLPDIADVYLTLRARETPCRGVFERMAAAIAGVVFTQEGAGVVFTQEGYGAHRDVAGLAGT</sequence>
<comment type="similarity">
    <text evidence="1">Belongs to the LysR transcriptional regulatory family.</text>
</comment>
<dbReference type="Pfam" id="PF00126">
    <property type="entry name" value="HTH_1"/>
    <property type="match status" value="1"/>
</dbReference>
<feature type="domain" description="HTH lysR-type" evidence="5">
    <location>
        <begin position="1"/>
        <end position="58"/>
    </location>
</feature>
<keyword evidence="7" id="KW-1185">Reference proteome</keyword>
<dbReference type="InterPro" id="IPR005119">
    <property type="entry name" value="LysR_subst-bd"/>
</dbReference>
<name>A0A4R3JCG0_9PROT</name>
<accession>A0A4R3JCG0</accession>
<comment type="caution">
    <text evidence="6">The sequence shown here is derived from an EMBL/GenBank/DDBJ whole genome shotgun (WGS) entry which is preliminary data.</text>
</comment>
<evidence type="ECO:0000259" key="5">
    <source>
        <dbReference type="PROSITE" id="PS50931"/>
    </source>
</evidence>